<reference evidence="1" key="1">
    <citation type="submission" date="2021-10" db="EMBL/GenBank/DDBJ databases">
        <title>Tropical sea cucumber genome reveals ecological adaptation and Cuvierian tubules defense mechanism.</title>
        <authorList>
            <person name="Chen T."/>
        </authorList>
    </citation>
    <scope>NUCLEOTIDE SEQUENCE</scope>
    <source>
        <strain evidence="1">Nanhai2018</strain>
        <tissue evidence="1">Muscle</tissue>
    </source>
</reference>
<accession>A0A9Q1HGB1</accession>
<dbReference type="PANTHER" id="PTHR46880">
    <property type="entry name" value="RAS-ASSOCIATING DOMAIN-CONTAINING PROTEIN"/>
    <property type="match status" value="1"/>
</dbReference>
<comment type="caution">
    <text evidence="1">The sequence shown here is derived from an EMBL/GenBank/DDBJ whole genome shotgun (WGS) entry which is preliminary data.</text>
</comment>
<sequence>MAGFGSDGASVMVGCRNGVATQLKRMEPMIVSTHCVAHRLALAVGQVEKDMPVVKRFNAAL</sequence>
<dbReference type="OrthoDB" id="10000786at2759"/>
<proteinExistence type="predicted"/>
<keyword evidence="2" id="KW-1185">Reference proteome</keyword>
<protein>
    <submittedName>
        <fullName evidence="1">Uncharacterized protein</fullName>
    </submittedName>
</protein>
<dbReference type="AlphaFoldDB" id="A0A9Q1HGB1"/>
<name>A0A9Q1HGB1_HOLLE</name>
<dbReference type="PANTHER" id="PTHR46880:SF5">
    <property type="entry name" value="DUF4371 DOMAIN-CONTAINING PROTEIN"/>
    <property type="match status" value="1"/>
</dbReference>
<evidence type="ECO:0000313" key="1">
    <source>
        <dbReference type="EMBL" id="KAJ8048792.1"/>
    </source>
</evidence>
<dbReference type="EMBL" id="JAIZAY010000001">
    <property type="protein sequence ID" value="KAJ8048792.1"/>
    <property type="molecule type" value="Genomic_DNA"/>
</dbReference>
<gene>
    <name evidence="1" type="ORF">HOLleu_01255</name>
</gene>
<organism evidence="1 2">
    <name type="scientific">Holothuria leucospilota</name>
    <name type="common">Black long sea cucumber</name>
    <name type="synonym">Mertensiothuria leucospilota</name>
    <dbReference type="NCBI Taxonomy" id="206669"/>
    <lineage>
        <taxon>Eukaryota</taxon>
        <taxon>Metazoa</taxon>
        <taxon>Echinodermata</taxon>
        <taxon>Eleutherozoa</taxon>
        <taxon>Echinozoa</taxon>
        <taxon>Holothuroidea</taxon>
        <taxon>Aspidochirotacea</taxon>
        <taxon>Aspidochirotida</taxon>
        <taxon>Holothuriidae</taxon>
        <taxon>Holothuria</taxon>
    </lineage>
</organism>
<evidence type="ECO:0000313" key="2">
    <source>
        <dbReference type="Proteomes" id="UP001152320"/>
    </source>
</evidence>
<dbReference type="Proteomes" id="UP001152320">
    <property type="component" value="Chromosome 1"/>
</dbReference>